<feature type="region of interest" description="Disordered" evidence="3">
    <location>
        <begin position="2557"/>
        <end position="2587"/>
    </location>
</feature>
<feature type="region of interest" description="Disordered" evidence="3">
    <location>
        <begin position="3206"/>
        <end position="3242"/>
    </location>
</feature>
<feature type="coiled-coil region" evidence="2">
    <location>
        <begin position="4141"/>
        <end position="4174"/>
    </location>
</feature>
<feature type="compositionally biased region" description="Low complexity" evidence="3">
    <location>
        <begin position="2894"/>
        <end position="2908"/>
    </location>
</feature>
<feature type="compositionally biased region" description="Gly residues" evidence="3">
    <location>
        <begin position="3579"/>
        <end position="3588"/>
    </location>
</feature>
<reference evidence="6" key="1">
    <citation type="journal article" date="2013" name="Nature">
        <title>Pan genome of the phytoplankton Emiliania underpins its global distribution.</title>
        <authorList>
            <person name="Read B.A."/>
            <person name="Kegel J."/>
            <person name="Klute M.J."/>
            <person name="Kuo A."/>
            <person name="Lefebvre S.C."/>
            <person name="Maumus F."/>
            <person name="Mayer C."/>
            <person name="Miller J."/>
            <person name="Monier A."/>
            <person name="Salamov A."/>
            <person name="Young J."/>
            <person name="Aguilar M."/>
            <person name="Claverie J.M."/>
            <person name="Frickenhaus S."/>
            <person name="Gonzalez K."/>
            <person name="Herman E.K."/>
            <person name="Lin Y.C."/>
            <person name="Napier J."/>
            <person name="Ogata H."/>
            <person name="Sarno A.F."/>
            <person name="Shmutz J."/>
            <person name="Schroeder D."/>
            <person name="de Vargas C."/>
            <person name="Verret F."/>
            <person name="von Dassow P."/>
            <person name="Valentin K."/>
            <person name="Van de Peer Y."/>
            <person name="Wheeler G."/>
            <person name="Dacks J.B."/>
            <person name="Delwiche C.F."/>
            <person name="Dyhrman S.T."/>
            <person name="Glockner G."/>
            <person name="John U."/>
            <person name="Richards T."/>
            <person name="Worden A.Z."/>
            <person name="Zhang X."/>
            <person name="Grigoriev I.V."/>
            <person name="Allen A.E."/>
            <person name="Bidle K."/>
            <person name="Borodovsky M."/>
            <person name="Bowler C."/>
            <person name="Brownlee C."/>
            <person name="Cock J.M."/>
            <person name="Elias M."/>
            <person name="Gladyshev V.N."/>
            <person name="Groth M."/>
            <person name="Guda C."/>
            <person name="Hadaegh A."/>
            <person name="Iglesias-Rodriguez M.D."/>
            <person name="Jenkins J."/>
            <person name="Jones B.M."/>
            <person name="Lawson T."/>
            <person name="Leese F."/>
            <person name="Lindquist E."/>
            <person name="Lobanov A."/>
            <person name="Lomsadze A."/>
            <person name="Malik S.B."/>
            <person name="Marsh M.E."/>
            <person name="Mackinder L."/>
            <person name="Mock T."/>
            <person name="Mueller-Roeber B."/>
            <person name="Pagarete A."/>
            <person name="Parker M."/>
            <person name="Probert I."/>
            <person name="Quesneville H."/>
            <person name="Raines C."/>
            <person name="Rensing S.A."/>
            <person name="Riano-Pachon D.M."/>
            <person name="Richier S."/>
            <person name="Rokitta S."/>
            <person name="Shiraiwa Y."/>
            <person name="Soanes D.M."/>
            <person name="van der Giezen M."/>
            <person name="Wahlund T.M."/>
            <person name="Williams B."/>
            <person name="Wilson W."/>
            <person name="Wolfe G."/>
            <person name="Wurch L.L."/>
        </authorList>
    </citation>
    <scope>NUCLEOTIDE SEQUENCE</scope>
</reference>
<feature type="compositionally biased region" description="Polar residues" evidence="3">
    <location>
        <begin position="2475"/>
        <end position="2495"/>
    </location>
</feature>
<feature type="compositionally biased region" description="Gly residues" evidence="3">
    <location>
        <begin position="2559"/>
        <end position="2568"/>
    </location>
</feature>
<feature type="compositionally biased region" description="Gly residues" evidence="3">
    <location>
        <begin position="3618"/>
        <end position="3633"/>
    </location>
</feature>
<feature type="compositionally biased region" description="Gly residues" evidence="3">
    <location>
        <begin position="533"/>
        <end position="544"/>
    </location>
</feature>
<feature type="compositionally biased region" description="Polar residues" evidence="3">
    <location>
        <begin position="1522"/>
        <end position="1543"/>
    </location>
</feature>
<keyword evidence="4" id="KW-1133">Transmembrane helix</keyword>
<name>A0A0D3KDP0_EMIH1</name>
<evidence type="ECO:0000256" key="3">
    <source>
        <dbReference type="SAM" id="MobiDB-lite"/>
    </source>
</evidence>
<feature type="compositionally biased region" description="Gly residues" evidence="3">
    <location>
        <begin position="859"/>
        <end position="869"/>
    </location>
</feature>
<feature type="compositionally biased region" description="Low complexity" evidence="3">
    <location>
        <begin position="1942"/>
        <end position="1956"/>
    </location>
</feature>
<dbReference type="OMA" id="YWVSVRA"/>
<feature type="compositionally biased region" description="Pro residues" evidence="3">
    <location>
        <begin position="3785"/>
        <end position="3807"/>
    </location>
</feature>
<feature type="region of interest" description="Disordered" evidence="3">
    <location>
        <begin position="1509"/>
        <end position="1544"/>
    </location>
</feature>
<feature type="region of interest" description="Disordered" evidence="3">
    <location>
        <begin position="630"/>
        <end position="659"/>
    </location>
</feature>
<feature type="compositionally biased region" description="Low complexity" evidence="3">
    <location>
        <begin position="2267"/>
        <end position="2281"/>
    </location>
</feature>
<feature type="region of interest" description="Disordered" evidence="3">
    <location>
        <begin position="4227"/>
        <end position="4253"/>
    </location>
</feature>
<evidence type="ECO:0000313" key="6">
    <source>
        <dbReference type="Proteomes" id="UP000013827"/>
    </source>
</evidence>
<feature type="compositionally biased region" description="Gly residues" evidence="3">
    <location>
        <begin position="308"/>
        <end position="317"/>
    </location>
</feature>
<feature type="region of interest" description="Disordered" evidence="3">
    <location>
        <begin position="533"/>
        <end position="572"/>
    </location>
</feature>
<feature type="compositionally biased region" description="Gly residues" evidence="3">
    <location>
        <begin position="1834"/>
        <end position="1844"/>
    </location>
</feature>
<feature type="compositionally biased region" description="Gly residues" evidence="3">
    <location>
        <begin position="3098"/>
        <end position="3121"/>
    </location>
</feature>
<feature type="transmembrane region" description="Helical" evidence="4">
    <location>
        <begin position="28"/>
        <end position="52"/>
    </location>
</feature>
<feature type="region of interest" description="Disordered" evidence="3">
    <location>
        <begin position="2159"/>
        <end position="2198"/>
    </location>
</feature>
<feature type="region of interest" description="Disordered" evidence="3">
    <location>
        <begin position="4738"/>
        <end position="4758"/>
    </location>
</feature>
<keyword evidence="4" id="KW-0472">Membrane</keyword>
<feature type="region of interest" description="Disordered" evidence="3">
    <location>
        <begin position="859"/>
        <end position="898"/>
    </location>
</feature>
<reference evidence="5" key="2">
    <citation type="submission" date="2024-10" db="UniProtKB">
        <authorList>
            <consortium name="EnsemblProtists"/>
        </authorList>
    </citation>
    <scope>IDENTIFICATION</scope>
</reference>
<dbReference type="EnsemblProtists" id="EOD33875">
    <property type="protein sequence ID" value="EOD33875"/>
    <property type="gene ID" value="EMIHUDRAFT_111551"/>
</dbReference>
<feature type="compositionally biased region" description="Pro residues" evidence="3">
    <location>
        <begin position="3980"/>
        <end position="4014"/>
    </location>
</feature>
<feature type="compositionally biased region" description="Low complexity" evidence="3">
    <location>
        <begin position="1002"/>
        <end position="1012"/>
    </location>
</feature>
<feature type="compositionally biased region" description="Low complexity" evidence="3">
    <location>
        <begin position="3219"/>
        <end position="3233"/>
    </location>
</feature>
<feature type="compositionally biased region" description="Low complexity" evidence="3">
    <location>
        <begin position="4749"/>
        <end position="4758"/>
    </location>
</feature>
<feature type="compositionally biased region" description="Low complexity" evidence="3">
    <location>
        <begin position="967"/>
        <end position="981"/>
    </location>
</feature>
<evidence type="ECO:0000256" key="4">
    <source>
        <dbReference type="SAM" id="Phobius"/>
    </source>
</evidence>
<organism evidence="5 6">
    <name type="scientific">Emiliania huxleyi (strain CCMP1516)</name>
    <dbReference type="NCBI Taxonomy" id="280463"/>
    <lineage>
        <taxon>Eukaryota</taxon>
        <taxon>Haptista</taxon>
        <taxon>Haptophyta</taxon>
        <taxon>Prymnesiophyceae</taxon>
        <taxon>Isochrysidales</taxon>
        <taxon>Noelaerhabdaceae</taxon>
        <taxon>Emiliania</taxon>
    </lineage>
</organism>
<feature type="region of interest" description="Disordered" evidence="3">
    <location>
        <begin position="3098"/>
        <end position="3150"/>
    </location>
</feature>
<dbReference type="HOGENOM" id="CLU_223468_0_0_1"/>
<keyword evidence="6" id="KW-1185">Reference proteome</keyword>
<keyword evidence="1" id="KW-0945">Host-virus interaction</keyword>
<dbReference type="PaxDb" id="2903-EOD33875"/>
<feature type="region of interest" description="Disordered" evidence="3">
    <location>
        <begin position="1184"/>
        <end position="1222"/>
    </location>
</feature>
<feature type="compositionally biased region" description="Low complexity" evidence="3">
    <location>
        <begin position="2569"/>
        <end position="2583"/>
    </location>
</feature>
<keyword evidence="4" id="KW-0812">Transmembrane</keyword>
<evidence type="ECO:0008006" key="7">
    <source>
        <dbReference type="Google" id="ProtNLM"/>
    </source>
</evidence>
<protein>
    <recommendedName>
        <fullName evidence="7">K Homology domain-containing protein</fullName>
    </recommendedName>
</protein>
<feature type="compositionally biased region" description="Gly residues" evidence="3">
    <location>
        <begin position="3680"/>
        <end position="3689"/>
    </location>
</feature>
<dbReference type="PANTHER" id="PTHR13037:SF24">
    <property type="entry name" value="POLYCOMB PROTEIN PCL-RELATED"/>
    <property type="match status" value="1"/>
</dbReference>
<evidence type="ECO:0000256" key="2">
    <source>
        <dbReference type="SAM" id="Coils"/>
    </source>
</evidence>
<feature type="region of interest" description="Disordered" evidence="3">
    <location>
        <begin position="955"/>
        <end position="1012"/>
    </location>
</feature>
<feature type="compositionally biased region" description="Gly residues" evidence="3">
    <location>
        <begin position="2461"/>
        <end position="2471"/>
    </location>
</feature>
<feature type="compositionally biased region" description="Gly residues" evidence="3">
    <location>
        <begin position="1282"/>
        <end position="1291"/>
    </location>
</feature>
<feature type="compositionally biased region" description="Low complexity" evidence="3">
    <location>
        <begin position="1617"/>
        <end position="1631"/>
    </location>
</feature>
<feature type="compositionally biased region" description="Gly residues" evidence="3">
    <location>
        <begin position="957"/>
        <end position="966"/>
    </location>
</feature>
<feature type="compositionally biased region" description="Polar residues" evidence="3">
    <location>
        <begin position="1639"/>
        <end position="1656"/>
    </location>
</feature>
<feature type="compositionally biased region" description="Gly residues" evidence="3">
    <location>
        <begin position="1184"/>
        <end position="1194"/>
    </location>
</feature>
<feature type="region of interest" description="Disordered" evidence="3">
    <location>
        <begin position="3973"/>
        <end position="4024"/>
    </location>
</feature>
<feature type="region of interest" description="Disordered" evidence="3">
    <location>
        <begin position="2786"/>
        <end position="2831"/>
    </location>
</feature>
<feature type="region of interest" description="Disordered" evidence="3">
    <location>
        <begin position="1834"/>
        <end position="1873"/>
    </location>
</feature>
<feature type="region of interest" description="Disordered" evidence="3">
    <location>
        <begin position="2461"/>
        <end position="2506"/>
    </location>
</feature>
<feature type="region of interest" description="Disordered" evidence="3">
    <location>
        <begin position="4268"/>
        <end position="4319"/>
    </location>
</feature>
<feature type="region of interest" description="Disordered" evidence="3">
    <location>
        <begin position="1930"/>
        <end position="1965"/>
    </location>
</feature>
<feature type="compositionally biased region" description="Polar residues" evidence="3">
    <location>
        <begin position="548"/>
        <end position="568"/>
    </location>
</feature>
<sequence length="4758" mass="471815">MAAGGDCGDVKSDEDQNVMKTSATSMRLLLLGVLAGLAAVKAGGPTLVAGVARGSDSIMHTSFDGHSTEAARSAPPGCEIAAGVTSQSACGAGHITLGVTADVQRKIFNNRGSFSGPHKTCSAFDGCRGGGDLADKLVRLAGIGWHGPNASASLGDDACAEAANKEMCIMNVRTCATSESWDANVGNKSSEFSLEGNSAHAWNKGVALHAGLLEAPLGFDRNRQATETALSTARRTQRSLQSAGTHGAIIGRKGRTVQAFAHPSSASELIGAETAPSTAAVGANLAVGGTEDNGEEHGLAAQLHAGKGRVGTGGGSGSSPPGLLLGSTSSPGADSDVVDPSSGVTAAVRASATAHSAGTRAATIRAASAEQGSNASRLASPKALPSGLVSSCRMRLSEPTLPCRADVGEALGTSWATGQQLLQPTQERKLLQAGARGFVRAIVDKISTLVAVTQQGPLRSERMACADLSQMNAAEGAVLTAAVLPFAHERGAAAAMTASGPIAGDTDHGRFDLSQWLSRGRAGGCSGGYGASGGGSGGSGGGGASSRQATETALSTARRTQRSLQSAGTHGAIIGRKGRTVQAFAHPSSASELIGAETAPSTAAVGANLAVGGTEDNGEEHGLAAQLHAGKGRVGTGGGSGSSPPGLLLGSTSSPGADSDVVADPLSGVTATVRASATAHSAGTRAATLRAASAVQDSNASRLASPKALPSGLVSSCRMRLSEPTLACRADVGEALGTSWATGQQLLRPTQGEKLLQAGARGFVRAIVDKISTLVTVTQQGRLRSERMACADLSQEKAAEGAVLTAAVLPFAHERGAAAAMTASGPIAGDTDHGRDLSQWLSRGRAGGGCGGGYGGSGGGSGGSGGGGASSRQATEAAVSTARRTQRSLQSAGTHGAIIGRKGRTVQAFAHPSSASELIGAETAPSTAAVEANLAVGGAEDNGEEHGLAAQLHAGKGRVGTGGGSGSSPPGLLLGSTSSPGADSDVVADPSSGVTATVPASATAHPTGTRAATARAASAVQGSNASRLASPKALPSGLVSSCRMRLSEPTLPCRADVGEALGTSWATGQQLLRPTQGEKLLQAGARGFVRAIVDKISTLVTVTQQGRLRSERMACADLSQMNAAEGAVLTAAVLPFAHERGAAAAMTASGPIAGDTDHGRFDLSRWLSRGRAGGCGGGYGASGGGSGGSGGGGASSRQATEAALSTARRTQRSLQSAGTHGAIIGRKGRTVQAFAHPSSASELIGAETAPATAAVGANLAVGGAEVNGEEHGLAAQLHAGKGRVGTGGGSGSSPPGLLLGSTSSPGADSDVVTDPLSGVTATVRASATAHSAGTRAATLRAASAVQGSNTSRLASPKALPSGLVSSCRMRLSEPTLRCRADVGEALGTSWAAGQQLLRPTQGEKLLQAGARGFVRAIVDKISTLVAVTQQGPLRSERMACADLSQTNAAEGAVLTAAVLPFAHECGAAAAMTASGPIAGDTDHGRFDLSQWLSGGRAGGCGGGYGASGGGSGGSGGGGASSRQATETALSTARRTQRSLQSAGTHGAIIGRKGRTVQAFAHPSSASELIGAETAPPTAAVGANLAVGWADDNGEEHGLAAQLHAGKGRVGTGGGSGSSPPGLLLGSTSSPGADSDVVTDPSSGVTATVRASATAHSAGTRAATLRAASAVQGSNTSRLASPKALPSGLVSSCRMRLSEPTLACRADVGEALGTSWATGQQLLRPTQGEKLLQAGARGFVRAIVDKISTLVAVTQQGRLRSERMACADLSQMNAAEGAVLTAAVLPFAHERGAAAAMTASPPIAGDTDHGRFDLSRWLSGGRAGGCGGGYGGSGGGSGGSGGGGASSRQATEAALSTARRTQRSLQSAGTHGAIIGRKGRTVQAFAHPSSASELIGAETAPSTAAVGANLAVGGTEDNGEEHGLAAQLHAGKGRVGTDGGSGSSPPGLLLGSTSSPGADSDVFADPSSGVTATVRASATAHPTGTRAATARAASAVQGSNASRLASPKALPSGLVSSCRMRLSEPTLPCRADVGEALGTSWATGQQLLRPTQGEKLLQAGARGFVRAIVDKISTLVTVTQQGRLRSERMACADLSQMNAAEGAVLTAAVLPFAHERGAAAAMTASGPIAGDTDHGRFDLSRWLSRGRAGGCGGGYGASGGGSGGSGGGGASSRQATEAALSTARRTQRSLQSAGTHGAIIGRKGRTVQAFAHPSSASELIGAETAPSTAAVGANLAVGGTEDNGEEHGLAAPLHASKGRVGTDGGSGSSPPGLLLGSTSSPGADSDVVDPSSGVTATVRASATAHSAGTRAATARAASAVQGSNTSRLASPKALPSGLVSSCRMRLSEPTLACRADVGEALGTSWATGQQLLRPTQGEKLLQAGARGFVRAIVDKISTLVTVTQQGRLRSERMACADLSQMNAATASGPIAGDTDHGRFDLSRWLSRGRAGGCGGGYGASGGGSGGSGGGGASSRQATEATLSTARRTQRSLQSAGTHGAIIGRKGRTVPAFAHPSSASELIGAETAPATAAVGANLAVGGAEVNGEEHGLAAQLHAGKGRVGTGGGSGSSPPGLLLGSTSSPGADSDVVTDPLSGVTATVRASATAHSAGTRAATIRAASAVQGSNTSRLASPKALPSGLVSSCRTRLSEPTLACRADVGEALGTSWATGQQLLRPTQGEKLLQAGARGFVRAIVDKISTLVTVTQQGPLRSERMACADLSQMNAAEGAVLTAAVLPFAHERGAAAAMTASGPIAGDTDHGRFDLSRWLSRGRAGGCGGGYGASGGGSGGSGGGGASSRQATEATLSTARRTQRSLQSAGTHGAIIGRKGRTVPAFAHPSSASELIGAETAPATAAVGANLAVGGTEDNGEEHGLAAQLHAGKGRVGTGGGSGSSPPGLLLGSTSSPGADSDVVDPSSGVTATVRASATAHSAGTRAATARAASAVQGSNTSRLASPKALPSGLVSSCRMRLSEPTLACRADVGEALGTSWATGQQLLRPTQGEKLLQAGARGFVRAIVDKISTLVTVTQQGRLRSERMACADLSQMNAAEGAVLTAAVLPFAHERGAAAAMTASGPIAGDTDHGRFDLSQWLSRGRAGGGCGGGSGGSGGGSGGSGGGGASSRQATEAALSTARRTQRSLQSAGTHGAIIGRKGRTVQAFAHPSSASELIGAETAPSTAAIEAKLAVGGAEVNGEEHGLAAPLHASKGRVGTDGGSGSSPPGLLLGSTSSPGADSDVVIDPSSGVTATVHASATAHSAGTRAATARAASAVQGSNTSRLASPKALPSGLVATCQKRLSEPTVACRADVGEALGTSWATGQQLLRPTQGEKLLQTGARGFERAIVDKISTLMNVRAICASEVMILQGPDSPRVEDKAHGHPTHLTADADRGRCTSVPFLFRCAVMLALLFAACCGLLLPQLKKERMEGRSHAAGSVHLLSNTRALRAGIVIIFFLQAAHANPSAPIPPSSPSLGNCGTGTLEVTADTTLNTDQHPYGLYFSSILIAAGATLSANGSKPLILYADTFVDIQGTIDVSGGKGGNSAGDHMSAGGGAGGGAVKIVSAQISVGPSGAIRADGGDGGDAGGPGQSFTAPWFTPGDGAAGVGVAGGYDGGAGVGSNEGGKPGSGPGASAGGNFSTGVPPGAGGAGHASAGTDGFGQWSDIRPPGGPAYGDAELSGGLQGGSGAGSGANDPDNEEGAGGGGSGGTIYLVAPTLQIQGVVSVAGGLGGRDDYHYNGEADREGYNNGGPGSVGRIRLDYETFTHGTAAPTYYQGELGDLSRFCTPPPLSPPSPPTAPALPPSPPQPCTSNQVQQSAPDVGAWGGTCTCPDGGVYLVGDNYDFCASLACVGGVSGSCEENNPGGKHVKVTCGTCDAPPSPPASPPLLPLPPSAPPIDFQVTVGGGRWPEEVSWDLTCIGVLIGSGGAPYSGNLSAPPDECTLNMYDSYGDGWNGNLWVGAGYNFTLEIGSSGSEKFTLAPPSPSSPPRFPPSPPSPPPPSPPSPPPLAPLPPLRPNEASAATENELRSLIDKADASPFTTCDDAGFSEDYKVGDFAAVDPVTRIVSFTDGDLCGSGTPRSAELTVCMDTSGAVVENHFTASEPTTSRMIPAKGSLAALRAATAAHEERRAADARAIEAAALARAEAERAAASELNAAARALSDFEQELTQARQNFTLRVAVCDTLQLDLCRGVLTRVPWLAAVMSAEQVLADPERVRAWLLWAEGTAAGSTHPTPPTLPTTPVGAEGDLELGSGASGWERWRRVVATEAAEQEEEGSRSAAAEPAAPPRKRTRSEAVTEPFGSGPESGTPDAPSSFALPPVETVTVDGIVFRSFQTEDAMRRHLSAGFPPVPRGRPSLVGRCWGDVVSGGALGCEALPPQASSFRERFCGGCREQGVFVPASRVCVPIGAGSEIANRHGRGFWNEPSPSSRLPAHRVVNQTSDCPGPTLVILKDELPGPLPGLAEAAALSTSGGWVAFTVGRTLRSEMALPSAVASLLSPPPPPERDTPRARTAAAEGLVEGFAAEGAAEAAVSLALVAVCAAFAAELYTNPTFAFAAAGFAAIAAANLAQASPRIVARSLGVHDALPATPPANTTAPARFRTAFSGCLRPLLLHAARMIDRPTAAVQLEMGCRLSTPPLKLAVGVCCGLMHSLRPYSRALAGLVAALLFSIHAIAYLRTGDASCLGGIPRSLAFLFALPTLCSLVARSFQYEAVAGEAVGEAEAAGRVAGREAEEAEAGRAGVGGAASVGASGRPSG</sequence>
<feature type="compositionally biased region" description="Low complexity" evidence="3">
    <location>
        <begin position="318"/>
        <end position="332"/>
    </location>
</feature>
<dbReference type="PANTHER" id="PTHR13037">
    <property type="entry name" value="FORMIN"/>
    <property type="match status" value="1"/>
</dbReference>
<feature type="compositionally biased region" description="Gly residues" evidence="3">
    <location>
        <begin position="2786"/>
        <end position="2796"/>
    </location>
</feature>
<feature type="region of interest" description="Disordered" evidence="3">
    <location>
        <begin position="3783"/>
        <end position="3815"/>
    </location>
</feature>
<feature type="compositionally biased region" description="Low complexity" evidence="3">
    <location>
        <begin position="1292"/>
        <end position="1306"/>
    </location>
</feature>
<accession>A0A0D3KDP0</accession>
<dbReference type="GeneID" id="17279146"/>
<dbReference type="Proteomes" id="UP000013827">
    <property type="component" value="Unassembled WGS sequence"/>
</dbReference>
<dbReference type="STRING" id="2903.R1F4Q9"/>
<feature type="compositionally biased region" description="Gly residues" evidence="3">
    <location>
        <begin position="1932"/>
        <end position="1941"/>
    </location>
</feature>
<feature type="compositionally biased region" description="Gly residues" evidence="3">
    <location>
        <begin position="2884"/>
        <end position="2893"/>
    </location>
</feature>
<feature type="compositionally biased region" description="Gly residues" evidence="3">
    <location>
        <begin position="2159"/>
        <end position="2169"/>
    </location>
</feature>
<feature type="compositionally biased region" description="Gly residues" evidence="3">
    <location>
        <begin position="1509"/>
        <end position="1519"/>
    </location>
</feature>
<feature type="compositionally biased region" description="Gly residues" evidence="3">
    <location>
        <begin position="1607"/>
        <end position="1616"/>
    </location>
</feature>
<keyword evidence="2" id="KW-0175">Coiled coil</keyword>
<feature type="compositionally biased region" description="Polar residues" evidence="3">
    <location>
        <begin position="2800"/>
        <end position="2820"/>
    </location>
</feature>
<feature type="region of interest" description="Disordered" evidence="3">
    <location>
        <begin position="1605"/>
        <end position="1660"/>
    </location>
</feature>
<dbReference type="RefSeq" id="XP_005786304.1">
    <property type="nucleotide sequence ID" value="XM_005786247.1"/>
</dbReference>
<evidence type="ECO:0000313" key="5">
    <source>
        <dbReference type="EnsemblProtists" id="EOD33875"/>
    </source>
</evidence>
<feature type="region of interest" description="Disordered" evidence="3">
    <location>
        <begin position="3618"/>
        <end position="3705"/>
    </location>
</feature>
<feature type="region of interest" description="Disordered" evidence="3">
    <location>
        <begin position="306"/>
        <end position="341"/>
    </location>
</feature>
<feature type="region of interest" description="Disordered" evidence="3">
    <location>
        <begin position="3572"/>
        <end position="3598"/>
    </location>
</feature>
<feature type="compositionally biased region" description="Gly residues" evidence="3">
    <location>
        <begin position="632"/>
        <end position="641"/>
    </location>
</feature>
<proteinExistence type="predicted"/>
<feature type="compositionally biased region" description="Low complexity" evidence="3">
    <location>
        <begin position="642"/>
        <end position="656"/>
    </location>
</feature>
<feature type="region of interest" description="Disordered" evidence="3">
    <location>
        <begin position="1280"/>
        <end position="1311"/>
    </location>
</feature>
<evidence type="ECO:0000256" key="1">
    <source>
        <dbReference type="ARBA" id="ARBA00022581"/>
    </source>
</evidence>
<feature type="region of interest" description="Disordered" evidence="3">
    <location>
        <begin position="2882"/>
        <end position="2918"/>
    </location>
</feature>
<dbReference type="KEGG" id="ehx:EMIHUDRAFT_111551"/>
<feature type="region of interest" description="Disordered" evidence="3">
    <location>
        <begin position="2254"/>
        <end position="2293"/>
    </location>
</feature>